<dbReference type="Pfam" id="PF23552">
    <property type="entry name" value="ParB_C"/>
    <property type="match status" value="1"/>
</dbReference>
<dbReference type="SMART" id="SM00470">
    <property type="entry name" value="ParB"/>
    <property type="match status" value="1"/>
</dbReference>
<dbReference type="NCBIfam" id="TIGR00180">
    <property type="entry name" value="parB_part"/>
    <property type="match status" value="1"/>
</dbReference>
<dbReference type="OrthoDB" id="9802051at2"/>
<dbReference type="InterPro" id="IPR041468">
    <property type="entry name" value="HTH_ParB/Spo0J"/>
</dbReference>
<comment type="subcellular location">
    <subcellularLocation>
        <location evidence="1">Cytoplasm</location>
        <location evidence="1">Nucleoid</location>
    </subcellularLocation>
</comment>
<gene>
    <name evidence="6" type="ORF">C8P63_10513</name>
</gene>
<dbReference type="FunFam" id="1.10.10.2830:FF:000001">
    <property type="entry name" value="Chromosome partitioning protein ParB"/>
    <property type="match status" value="1"/>
</dbReference>
<dbReference type="PANTHER" id="PTHR33375">
    <property type="entry name" value="CHROMOSOME-PARTITIONING PROTEIN PARB-RELATED"/>
    <property type="match status" value="1"/>
</dbReference>
<dbReference type="GO" id="GO:0045881">
    <property type="term" value="P:positive regulation of sporulation resulting in formation of a cellular spore"/>
    <property type="evidence" value="ECO:0007669"/>
    <property type="project" value="TreeGrafter"/>
</dbReference>
<dbReference type="PANTHER" id="PTHR33375:SF1">
    <property type="entry name" value="CHROMOSOME-PARTITIONING PROTEIN PARB-RELATED"/>
    <property type="match status" value="1"/>
</dbReference>
<keyword evidence="4" id="KW-0238">DNA-binding</keyword>
<dbReference type="InterPro" id="IPR003115">
    <property type="entry name" value="ParB_N"/>
</dbReference>
<evidence type="ECO:0000313" key="6">
    <source>
        <dbReference type="EMBL" id="PTX62418.1"/>
    </source>
</evidence>
<dbReference type="GO" id="GO:0003677">
    <property type="term" value="F:DNA binding"/>
    <property type="evidence" value="ECO:0007669"/>
    <property type="project" value="UniProtKB-KW"/>
</dbReference>
<dbReference type="SUPFAM" id="SSF110849">
    <property type="entry name" value="ParB/Sulfiredoxin"/>
    <property type="match status" value="1"/>
</dbReference>
<keyword evidence="3" id="KW-0159">Chromosome partition</keyword>
<accession>A0A2T6C288</accession>
<dbReference type="CDD" id="cd16393">
    <property type="entry name" value="SPO0J_N"/>
    <property type="match status" value="1"/>
</dbReference>
<dbReference type="RefSeq" id="WP_108022223.1">
    <property type="nucleotide sequence ID" value="NZ_QBKR01000005.1"/>
</dbReference>
<evidence type="ECO:0000259" key="5">
    <source>
        <dbReference type="SMART" id="SM00470"/>
    </source>
</evidence>
<sequence length="290" mass="33311">MANHKGLGKGLGALFPSAQVSEEDAVNEVPLSDLRPNPYQPRKNFDPEALEELVSSIKEHGIVQPLVVRKSIRGYEIVAGERRFRAAKDVGLEMVPVVIREFSDEQMMEIALIENLQREDLNSIEIAQAYKKLMDHFSMTQEMLAARVGKSRPHVTNYLRLLQLPEEVQEDVSRGTLSMGHARALRGIKDRDVLLKLAKKTVKEGASVRQLEEWVQQWNQGLQKNSKKKPKTKETSPPEFKRYEDLLQEAFSTPVRIRHGKKKGKIEFEYYSERELERLVELLQSNRILN</sequence>
<dbReference type="InterPro" id="IPR050336">
    <property type="entry name" value="Chromosome_partition/occlusion"/>
</dbReference>
<feature type="domain" description="ParB-like N-terminal" evidence="5">
    <location>
        <begin position="27"/>
        <end position="116"/>
    </location>
</feature>
<dbReference type="EMBL" id="QBKR01000005">
    <property type="protein sequence ID" value="PTX62418.1"/>
    <property type="molecule type" value="Genomic_DNA"/>
</dbReference>
<dbReference type="GO" id="GO:0005694">
    <property type="term" value="C:chromosome"/>
    <property type="evidence" value="ECO:0007669"/>
    <property type="project" value="TreeGrafter"/>
</dbReference>
<dbReference type="Gene3D" id="3.90.1530.30">
    <property type="match status" value="1"/>
</dbReference>
<dbReference type="FunFam" id="3.90.1530.30:FF:000001">
    <property type="entry name" value="Chromosome partitioning protein ParB"/>
    <property type="match status" value="1"/>
</dbReference>
<dbReference type="GO" id="GO:0009295">
    <property type="term" value="C:nucleoid"/>
    <property type="evidence" value="ECO:0007669"/>
    <property type="project" value="UniProtKB-SubCell"/>
</dbReference>
<dbReference type="Pfam" id="PF17762">
    <property type="entry name" value="HTH_ParB"/>
    <property type="match status" value="1"/>
</dbReference>
<name>A0A2T6C288_9BACL</name>
<dbReference type="InterPro" id="IPR004437">
    <property type="entry name" value="ParB/RepB/Spo0J"/>
</dbReference>
<evidence type="ECO:0000256" key="4">
    <source>
        <dbReference type="ARBA" id="ARBA00023125"/>
    </source>
</evidence>
<organism evidence="6 7">
    <name type="scientific">Melghirimyces profundicolus</name>
    <dbReference type="NCBI Taxonomy" id="1242148"/>
    <lineage>
        <taxon>Bacteria</taxon>
        <taxon>Bacillati</taxon>
        <taxon>Bacillota</taxon>
        <taxon>Bacilli</taxon>
        <taxon>Bacillales</taxon>
        <taxon>Thermoactinomycetaceae</taxon>
        <taxon>Melghirimyces</taxon>
    </lineage>
</organism>
<dbReference type="InterPro" id="IPR036086">
    <property type="entry name" value="ParB/Sulfiredoxin_sf"/>
</dbReference>
<evidence type="ECO:0000256" key="3">
    <source>
        <dbReference type="ARBA" id="ARBA00022829"/>
    </source>
</evidence>
<dbReference type="Pfam" id="PF02195">
    <property type="entry name" value="ParB_N"/>
    <property type="match status" value="1"/>
</dbReference>
<reference evidence="6 7" key="1">
    <citation type="submission" date="2018-04" db="EMBL/GenBank/DDBJ databases">
        <title>Genomic Encyclopedia of Archaeal and Bacterial Type Strains, Phase II (KMG-II): from individual species to whole genera.</title>
        <authorList>
            <person name="Goeker M."/>
        </authorList>
    </citation>
    <scope>NUCLEOTIDE SEQUENCE [LARGE SCALE GENOMIC DNA]</scope>
    <source>
        <strain evidence="6 7">DSM 45787</strain>
    </source>
</reference>
<evidence type="ECO:0000313" key="7">
    <source>
        <dbReference type="Proteomes" id="UP000244240"/>
    </source>
</evidence>
<evidence type="ECO:0000256" key="1">
    <source>
        <dbReference type="ARBA" id="ARBA00004453"/>
    </source>
</evidence>
<evidence type="ECO:0000256" key="2">
    <source>
        <dbReference type="ARBA" id="ARBA00006295"/>
    </source>
</evidence>
<comment type="similarity">
    <text evidence="2">Belongs to the ParB family.</text>
</comment>
<keyword evidence="7" id="KW-1185">Reference proteome</keyword>
<dbReference type="AlphaFoldDB" id="A0A2T6C288"/>
<dbReference type="Gene3D" id="1.10.10.2830">
    <property type="match status" value="1"/>
</dbReference>
<protein>
    <submittedName>
        <fullName evidence="6">ParB family chromosome partitioning protein</fullName>
    </submittedName>
</protein>
<dbReference type="GO" id="GO:0007059">
    <property type="term" value="P:chromosome segregation"/>
    <property type="evidence" value="ECO:0007669"/>
    <property type="project" value="UniProtKB-KW"/>
</dbReference>
<proteinExistence type="inferred from homology"/>
<dbReference type="SUPFAM" id="SSF109709">
    <property type="entry name" value="KorB DNA-binding domain-like"/>
    <property type="match status" value="1"/>
</dbReference>
<comment type="caution">
    <text evidence="6">The sequence shown here is derived from an EMBL/GenBank/DDBJ whole genome shotgun (WGS) entry which is preliminary data.</text>
</comment>
<dbReference type="InterPro" id="IPR057240">
    <property type="entry name" value="ParB_dimer_C"/>
</dbReference>
<dbReference type="Proteomes" id="UP000244240">
    <property type="component" value="Unassembled WGS sequence"/>
</dbReference>